<comment type="caution">
    <text evidence="2">The sequence shown here is derived from an EMBL/GenBank/DDBJ whole genome shotgun (WGS) entry which is preliminary data.</text>
</comment>
<evidence type="ECO:0000313" key="2">
    <source>
        <dbReference type="EMBL" id="KAK2568115.1"/>
    </source>
</evidence>
<dbReference type="AlphaFoldDB" id="A0AAD9VBR8"/>
<sequence>MERQQSEECTNALSLTKDERTNAGRDLPKACSRFTAQSIRAAITTRRVKNQKRFAFAMRVAERSASTQLRNMKE</sequence>
<name>A0AAD9VBR8_ACRCE</name>
<evidence type="ECO:0000313" key="3">
    <source>
        <dbReference type="Proteomes" id="UP001249851"/>
    </source>
</evidence>
<gene>
    <name evidence="2" type="ORF">P5673_008052</name>
</gene>
<keyword evidence="3" id="KW-1185">Reference proteome</keyword>
<evidence type="ECO:0000256" key="1">
    <source>
        <dbReference type="SAM" id="MobiDB-lite"/>
    </source>
</evidence>
<organism evidence="2 3">
    <name type="scientific">Acropora cervicornis</name>
    <name type="common">Staghorn coral</name>
    <dbReference type="NCBI Taxonomy" id="6130"/>
    <lineage>
        <taxon>Eukaryota</taxon>
        <taxon>Metazoa</taxon>
        <taxon>Cnidaria</taxon>
        <taxon>Anthozoa</taxon>
        <taxon>Hexacorallia</taxon>
        <taxon>Scleractinia</taxon>
        <taxon>Astrocoeniina</taxon>
        <taxon>Acroporidae</taxon>
        <taxon>Acropora</taxon>
    </lineage>
</organism>
<reference evidence="2" key="1">
    <citation type="journal article" date="2023" name="G3 (Bethesda)">
        <title>Whole genome assembly and annotation of the endangered Caribbean coral Acropora cervicornis.</title>
        <authorList>
            <person name="Selwyn J.D."/>
            <person name="Vollmer S.V."/>
        </authorList>
    </citation>
    <scope>NUCLEOTIDE SEQUENCE</scope>
    <source>
        <strain evidence="2">K2</strain>
    </source>
</reference>
<accession>A0AAD9VBR8</accession>
<proteinExistence type="predicted"/>
<feature type="region of interest" description="Disordered" evidence="1">
    <location>
        <begin position="1"/>
        <end position="26"/>
    </location>
</feature>
<protein>
    <submittedName>
        <fullName evidence="2">Uncharacterized protein</fullName>
    </submittedName>
</protein>
<dbReference type="Proteomes" id="UP001249851">
    <property type="component" value="Unassembled WGS sequence"/>
</dbReference>
<feature type="compositionally biased region" description="Basic and acidic residues" evidence="1">
    <location>
        <begin position="16"/>
        <end position="26"/>
    </location>
</feature>
<dbReference type="EMBL" id="JARQWQ010000013">
    <property type="protein sequence ID" value="KAK2568115.1"/>
    <property type="molecule type" value="Genomic_DNA"/>
</dbReference>
<reference evidence="2" key="2">
    <citation type="journal article" date="2023" name="Science">
        <title>Genomic signatures of disease resistance in endangered staghorn corals.</title>
        <authorList>
            <person name="Vollmer S.V."/>
            <person name="Selwyn J.D."/>
            <person name="Despard B.A."/>
            <person name="Roesel C.L."/>
        </authorList>
    </citation>
    <scope>NUCLEOTIDE SEQUENCE</scope>
    <source>
        <strain evidence="2">K2</strain>
    </source>
</reference>